<comment type="caution">
    <text evidence="2">The sequence shown here is derived from an EMBL/GenBank/DDBJ whole genome shotgun (WGS) entry which is preliminary data.</text>
</comment>
<dbReference type="EMBL" id="CAKXZT010000101">
    <property type="protein sequence ID" value="CAH2398099.1"/>
    <property type="molecule type" value="Genomic_DNA"/>
</dbReference>
<evidence type="ECO:0000256" key="1">
    <source>
        <dbReference type="SAM" id="MobiDB-lite"/>
    </source>
</evidence>
<keyword evidence="3" id="KW-1185">Reference proteome</keyword>
<feature type="region of interest" description="Disordered" evidence="1">
    <location>
        <begin position="1"/>
        <end position="30"/>
    </location>
</feature>
<sequence>MSGRGAATPVTSQVSASGMVGATPVTDEDVTAARRRMQGLLDELRDCRDAAGQAKDSEKKQELRDRVVDATSAVLGCRASLPLSVARSILSDNQARRLRDHALCVGDKCNAKGSSTISSLEAHRNRAAKVFMLLQSNATHDQLSQAASTVATHYAACMEWWQKKARRCEMMRSVCAATANLPGATAEMRQVEQAALRLRAGWALNTKFMQLQSRIALARVTIEPQASTFEARAREILIGENEQVRLLGTFMGDVFPAFLSTGDAVLRSNGRPLDAHHCAVLEGVMGRLSDFATALQHIRTKLDDHQAGADLPLEHLGQIVDDARIIAHEVMHFLALQPNAPAIIKPPAGAGASAARQPEPRIVATVSDSVPEAKILVRSDPGTKKLVSANEAHASWAADLEMWQAPVPVEALKKLVTRADKLLQFDLPGPEARQMKPEDAENAVGTVVELLQTQVTEMQACLAALDDPRRRVLLTPAQIQDAHDKTVRLNVMLSEPQRLAKALGNGKAAISIDCMKTTPFPRRSSLNTWRRPRS</sequence>
<accession>A0ABM9DN79</accession>
<protein>
    <submittedName>
        <fullName evidence="2">Uncharacterized protein</fullName>
    </submittedName>
</protein>
<evidence type="ECO:0000313" key="3">
    <source>
        <dbReference type="Proteomes" id="UP001153050"/>
    </source>
</evidence>
<name>A0ABM9DN79_9HYPH</name>
<organism evidence="2 3">
    <name type="scientific">Mesorhizobium escarrei</name>
    <dbReference type="NCBI Taxonomy" id="666018"/>
    <lineage>
        <taxon>Bacteria</taxon>
        <taxon>Pseudomonadati</taxon>
        <taxon>Pseudomonadota</taxon>
        <taxon>Alphaproteobacteria</taxon>
        <taxon>Hyphomicrobiales</taxon>
        <taxon>Phyllobacteriaceae</taxon>
        <taxon>Mesorhizobium</taxon>
    </lineage>
</organism>
<gene>
    <name evidence="2" type="ORF">MES5069_190063</name>
</gene>
<dbReference type="Proteomes" id="UP001153050">
    <property type="component" value="Unassembled WGS sequence"/>
</dbReference>
<proteinExistence type="predicted"/>
<reference evidence="2 3" key="1">
    <citation type="submission" date="2022-03" db="EMBL/GenBank/DDBJ databases">
        <authorList>
            <person name="Brunel B."/>
        </authorList>
    </citation>
    <scope>NUCLEOTIDE SEQUENCE [LARGE SCALE GENOMIC DNA]</scope>
    <source>
        <strain evidence="2">STM5069sample</strain>
    </source>
</reference>
<evidence type="ECO:0000313" key="2">
    <source>
        <dbReference type="EMBL" id="CAH2398099.1"/>
    </source>
</evidence>